<gene>
    <name evidence="4" type="ORF">C8P68_102392</name>
</gene>
<evidence type="ECO:0000313" key="4">
    <source>
        <dbReference type="EMBL" id="PTQ99567.1"/>
    </source>
</evidence>
<dbReference type="InterPro" id="IPR012338">
    <property type="entry name" value="Beta-lactam/transpept-like"/>
</dbReference>
<dbReference type="GO" id="GO:0000270">
    <property type="term" value="P:peptidoglycan metabolic process"/>
    <property type="evidence" value="ECO:0007669"/>
    <property type="project" value="TreeGrafter"/>
</dbReference>
<keyword evidence="5" id="KW-1185">Reference proteome</keyword>
<dbReference type="EMBL" id="QAOQ01000002">
    <property type="protein sequence ID" value="PTQ99567.1"/>
    <property type="molecule type" value="Genomic_DNA"/>
</dbReference>
<proteinExistence type="inferred from homology"/>
<dbReference type="SUPFAM" id="SSF56601">
    <property type="entry name" value="beta-lactamase/transpeptidase-like"/>
    <property type="match status" value="1"/>
</dbReference>
<evidence type="ECO:0000256" key="1">
    <source>
        <dbReference type="ARBA" id="ARBA00006096"/>
    </source>
</evidence>
<dbReference type="AlphaFoldDB" id="A0A2T5JCR5"/>
<protein>
    <submittedName>
        <fullName evidence="4">D-alanyl-D-alanine carboxypeptidase/D-alanyl-D-alanine-endopeptidase (Penicillin-binding protein 4)</fullName>
    </submittedName>
</protein>
<evidence type="ECO:0000256" key="3">
    <source>
        <dbReference type="SAM" id="SignalP"/>
    </source>
</evidence>
<dbReference type="Proteomes" id="UP000244168">
    <property type="component" value="Unassembled WGS sequence"/>
</dbReference>
<dbReference type="PRINTS" id="PR00922">
    <property type="entry name" value="DADACBPTASE3"/>
</dbReference>
<reference evidence="4 5" key="1">
    <citation type="submission" date="2018-04" db="EMBL/GenBank/DDBJ databases">
        <title>Genomic Encyclopedia of Archaeal and Bacterial Type Strains, Phase II (KMG-II): from individual species to whole genera.</title>
        <authorList>
            <person name="Goeker M."/>
        </authorList>
    </citation>
    <scope>NUCLEOTIDE SEQUENCE [LARGE SCALE GENOMIC DNA]</scope>
    <source>
        <strain evidence="4 5">DSM 26809</strain>
    </source>
</reference>
<dbReference type="RefSeq" id="WP_107827491.1">
    <property type="nucleotide sequence ID" value="NZ_CP160205.1"/>
</dbReference>
<accession>A0A2T5JCR5</accession>
<dbReference type="Pfam" id="PF02113">
    <property type="entry name" value="Peptidase_S13"/>
    <property type="match status" value="2"/>
</dbReference>
<dbReference type="InterPro" id="IPR000667">
    <property type="entry name" value="Peptidase_S13"/>
</dbReference>
<feature type="signal peptide" evidence="3">
    <location>
        <begin position="1"/>
        <end position="22"/>
    </location>
</feature>
<keyword evidence="2" id="KW-0378">Hydrolase</keyword>
<dbReference type="OrthoDB" id="9802627at2"/>
<dbReference type="GO" id="GO:0004185">
    <property type="term" value="F:serine-type carboxypeptidase activity"/>
    <property type="evidence" value="ECO:0007669"/>
    <property type="project" value="InterPro"/>
</dbReference>
<comment type="similarity">
    <text evidence="1">Belongs to the peptidase S13 family.</text>
</comment>
<sequence>MKINSLLILFVTSLIISAPAKAQHIRKRRVKKLFRHSEMMNGHFAGFVLYDLDKQRVVYEQNADKYFTPASNTKLFTFYTCLRMLGDSVPALQYVTRGDSLIFWGTGSPGTLHRELKGTRALDVLKSATRHLYFSSGRYQNNILGAGWAWDDYNDYYQTEINELPLYGNTVKLYNDDGRLAASPAYFNPLLKTDSTSQSVGFRVKRDLLSNAFVYPSKPVPAGYEQDVPLQTSTALTLILLQDTLKRSIGLVHLPVPTDVKTVYDLNADTVYRHMLQPSDNFIAEQLLLVCSATKFGVMNKDSVINYAINNLLADLPDKPIWLDGSGLSRYNLMTPRSILQLLLKIRQQVNNDELLHSLMPIGGVVGTIKKAYQTDNGQPFVWAKTGTVSNNYNQSGYLITRKGKHLAFSFMNNNFPQPAAKVREEVVRIMTYIHNEF</sequence>
<dbReference type="PANTHER" id="PTHR30023:SF0">
    <property type="entry name" value="PENICILLIN-SENSITIVE CARBOXYPEPTIDASE A"/>
    <property type="match status" value="1"/>
</dbReference>
<organism evidence="4 5">
    <name type="scientific">Mucilaginibacter yixingensis</name>
    <dbReference type="NCBI Taxonomy" id="1295612"/>
    <lineage>
        <taxon>Bacteria</taxon>
        <taxon>Pseudomonadati</taxon>
        <taxon>Bacteroidota</taxon>
        <taxon>Sphingobacteriia</taxon>
        <taxon>Sphingobacteriales</taxon>
        <taxon>Sphingobacteriaceae</taxon>
        <taxon>Mucilaginibacter</taxon>
    </lineage>
</organism>
<dbReference type="GO" id="GO:0006508">
    <property type="term" value="P:proteolysis"/>
    <property type="evidence" value="ECO:0007669"/>
    <property type="project" value="InterPro"/>
</dbReference>
<evidence type="ECO:0000313" key="5">
    <source>
        <dbReference type="Proteomes" id="UP000244168"/>
    </source>
</evidence>
<feature type="chain" id="PRO_5015629595" evidence="3">
    <location>
        <begin position="23"/>
        <end position="438"/>
    </location>
</feature>
<name>A0A2T5JCR5_9SPHI</name>
<comment type="caution">
    <text evidence="4">The sequence shown here is derived from an EMBL/GenBank/DDBJ whole genome shotgun (WGS) entry which is preliminary data.</text>
</comment>
<dbReference type="PANTHER" id="PTHR30023">
    <property type="entry name" value="D-ALANYL-D-ALANINE CARBOXYPEPTIDASE"/>
    <property type="match status" value="1"/>
</dbReference>
<keyword evidence="4" id="KW-0645">Protease</keyword>
<dbReference type="Gene3D" id="3.40.710.10">
    <property type="entry name" value="DD-peptidase/beta-lactamase superfamily"/>
    <property type="match status" value="2"/>
</dbReference>
<evidence type="ECO:0000256" key="2">
    <source>
        <dbReference type="ARBA" id="ARBA00022801"/>
    </source>
</evidence>
<keyword evidence="3" id="KW-0732">Signal</keyword>
<keyword evidence="4" id="KW-0121">Carboxypeptidase</keyword>